<evidence type="ECO:0000256" key="1">
    <source>
        <dbReference type="SAM" id="Phobius"/>
    </source>
</evidence>
<evidence type="ECO:0000256" key="2">
    <source>
        <dbReference type="SAM" id="SignalP"/>
    </source>
</evidence>
<dbReference type="GeneID" id="70125115"/>
<keyword evidence="1" id="KW-1133">Transmembrane helix</keyword>
<dbReference type="AlphaFoldDB" id="A0A9P8ZX69"/>
<keyword evidence="2" id="KW-0732">Signal</keyword>
<name>A0A9P8ZX69_9PEZI</name>
<dbReference type="RefSeq" id="XP_045957949.1">
    <property type="nucleotide sequence ID" value="XM_046096222.1"/>
</dbReference>
<evidence type="ECO:0000313" key="3">
    <source>
        <dbReference type="EMBL" id="KAH6653672.1"/>
    </source>
</evidence>
<dbReference type="Proteomes" id="UP000758603">
    <property type="component" value="Unassembled WGS sequence"/>
</dbReference>
<keyword evidence="1" id="KW-0472">Membrane</keyword>
<protein>
    <recommendedName>
        <fullName evidence="5">Secreted protein</fullName>
    </recommendedName>
</protein>
<dbReference type="EMBL" id="JAGPXC010000005">
    <property type="protein sequence ID" value="KAH6653672.1"/>
    <property type="molecule type" value="Genomic_DNA"/>
</dbReference>
<sequence>MTCVCQHTSMRLAVFSCWCLNHFGLCTSKPASVGSERAACCSGRHLEREPNRTLVRTRAQIDPRTSTPSELTTVSIHPFATICVYSIVQIALRYRMTYVCPFMWLRLRPFLQVGAIHSLQHALTTESEKETRQKMASWAKAADEGHEMVARHGMSPVSEPTFLVLYSRNHCSSFRRIDMRFCQVRFLSANASVSTIAQPKQQKDYIPSRSFTQENYCLSFYHCIFGLFAGYVTLWICSCN</sequence>
<accession>A0A9P8ZX69</accession>
<organism evidence="3 4">
    <name type="scientific">Truncatella angustata</name>
    <dbReference type="NCBI Taxonomy" id="152316"/>
    <lineage>
        <taxon>Eukaryota</taxon>
        <taxon>Fungi</taxon>
        <taxon>Dikarya</taxon>
        <taxon>Ascomycota</taxon>
        <taxon>Pezizomycotina</taxon>
        <taxon>Sordariomycetes</taxon>
        <taxon>Xylariomycetidae</taxon>
        <taxon>Amphisphaeriales</taxon>
        <taxon>Sporocadaceae</taxon>
        <taxon>Truncatella</taxon>
    </lineage>
</organism>
<proteinExistence type="predicted"/>
<comment type="caution">
    <text evidence="3">The sequence shown here is derived from an EMBL/GenBank/DDBJ whole genome shotgun (WGS) entry which is preliminary data.</text>
</comment>
<feature type="signal peptide" evidence="2">
    <location>
        <begin position="1"/>
        <end position="28"/>
    </location>
</feature>
<reference evidence="3" key="1">
    <citation type="journal article" date="2021" name="Nat. Commun.">
        <title>Genetic determinants of endophytism in the Arabidopsis root mycobiome.</title>
        <authorList>
            <person name="Mesny F."/>
            <person name="Miyauchi S."/>
            <person name="Thiergart T."/>
            <person name="Pickel B."/>
            <person name="Atanasova L."/>
            <person name="Karlsson M."/>
            <person name="Huettel B."/>
            <person name="Barry K.W."/>
            <person name="Haridas S."/>
            <person name="Chen C."/>
            <person name="Bauer D."/>
            <person name="Andreopoulos W."/>
            <person name="Pangilinan J."/>
            <person name="LaButti K."/>
            <person name="Riley R."/>
            <person name="Lipzen A."/>
            <person name="Clum A."/>
            <person name="Drula E."/>
            <person name="Henrissat B."/>
            <person name="Kohler A."/>
            <person name="Grigoriev I.V."/>
            <person name="Martin F.M."/>
            <person name="Hacquard S."/>
        </authorList>
    </citation>
    <scope>NUCLEOTIDE SEQUENCE</scope>
    <source>
        <strain evidence="3">MPI-SDFR-AT-0073</strain>
    </source>
</reference>
<evidence type="ECO:0000313" key="4">
    <source>
        <dbReference type="Proteomes" id="UP000758603"/>
    </source>
</evidence>
<keyword evidence="1" id="KW-0812">Transmembrane</keyword>
<feature type="transmembrane region" description="Helical" evidence="1">
    <location>
        <begin position="218"/>
        <end position="237"/>
    </location>
</feature>
<feature type="chain" id="PRO_5040123218" description="Secreted protein" evidence="2">
    <location>
        <begin position="29"/>
        <end position="240"/>
    </location>
</feature>
<keyword evidence="4" id="KW-1185">Reference proteome</keyword>
<gene>
    <name evidence="3" type="ORF">BKA67DRAFT_328489</name>
</gene>
<evidence type="ECO:0008006" key="5">
    <source>
        <dbReference type="Google" id="ProtNLM"/>
    </source>
</evidence>